<dbReference type="AlphaFoldDB" id="A0AAW6LV49"/>
<comment type="caution">
    <text evidence="1">The sequence shown here is derived from an EMBL/GenBank/DDBJ whole genome shotgun (WGS) entry which is preliminary data.</text>
</comment>
<sequence length="86" mass="9495">MARSLKVYGWRGFRDGTQSREVIAAESIADVLRRAGITRADWKWSGGETGNPEEVAIATANPGTVFWHPLDEHPADRAWREGSATT</sequence>
<dbReference type="EMBL" id="JARDXE010000023">
    <property type="protein sequence ID" value="MDE8648997.1"/>
    <property type="molecule type" value="Genomic_DNA"/>
</dbReference>
<reference evidence="1" key="1">
    <citation type="submission" date="2023-02" db="EMBL/GenBank/DDBJ databases">
        <title>A novel hydrolase synthesized by Rhodococcus erythropolis HQ is responsible for the detoxification of Zearalenone.</title>
        <authorList>
            <person name="Hu J."/>
            <person name="Xu J."/>
        </authorList>
    </citation>
    <scope>NUCLEOTIDE SEQUENCE</scope>
    <source>
        <strain evidence="1">HQ</strain>
    </source>
</reference>
<organism evidence="1 2">
    <name type="scientific">Rhodococcus qingshengii</name>
    <dbReference type="NCBI Taxonomy" id="334542"/>
    <lineage>
        <taxon>Bacteria</taxon>
        <taxon>Bacillati</taxon>
        <taxon>Actinomycetota</taxon>
        <taxon>Actinomycetes</taxon>
        <taxon>Mycobacteriales</taxon>
        <taxon>Nocardiaceae</taxon>
        <taxon>Rhodococcus</taxon>
        <taxon>Rhodococcus erythropolis group</taxon>
    </lineage>
</organism>
<evidence type="ECO:0000313" key="1">
    <source>
        <dbReference type="EMBL" id="MDE8648997.1"/>
    </source>
</evidence>
<evidence type="ECO:0000313" key="2">
    <source>
        <dbReference type="Proteomes" id="UP001217325"/>
    </source>
</evidence>
<proteinExistence type="predicted"/>
<gene>
    <name evidence="1" type="ORF">PXH69_28900</name>
</gene>
<dbReference type="Proteomes" id="UP001217325">
    <property type="component" value="Unassembled WGS sequence"/>
</dbReference>
<protein>
    <submittedName>
        <fullName evidence="1">Uncharacterized protein</fullName>
    </submittedName>
</protein>
<name>A0AAW6LV49_RHOSG</name>
<dbReference type="RefSeq" id="WP_275232711.1">
    <property type="nucleotide sequence ID" value="NZ_JARDXE010000023.1"/>
</dbReference>
<accession>A0AAW6LV49</accession>